<proteinExistence type="predicted"/>
<gene>
    <name evidence="2" type="ORF">H7F21_13335</name>
</gene>
<feature type="transmembrane region" description="Helical" evidence="1">
    <location>
        <begin position="82"/>
        <end position="101"/>
    </location>
</feature>
<organism evidence="2 3">
    <name type="scientific">Winogradskyella flava</name>
    <dbReference type="NCBI Taxonomy" id="1884876"/>
    <lineage>
        <taxon>Bacteria</taxon>
        <taxon>Pseudomonadati</taxon>
        <taxon>Bacteroidota</taxon>
        <taxon>Flavobacteriia</taxon>
        <taxon>Flavobacteriales</taxon>
        <taxon>Flavobacteriaceae</taxon>
        <taxon>Winogradskyella</taxon>
    </lineage>
</organism>
<dbReference type="RefSeq" id="WP_185789797.1">
    <property type="nucleotide sequence ID" value="NZ_JACLCP010000004.1"/>
</dbReference>
<name>A0A842IVV8_9FLAO</name>
<sequence length="135" mass="14880">MKNVLATIVGLVVASLTVYIFESLIGHNLFPLPEDANPMDMEWIKNNMDKIPTGSKIFVVIAHFIGIIAGMFVAAKISKTSLVPSYLVGFLMVAMTFFVIFSLPKELWFSISDGLFVFIGFLIGTSLSKKQLITT</sequence>
<evidence type="ECO:0000313" key="3">
    <source>
        <dbReference type="Proteomes" id="UP000533900"/>
    </source>
</evidence>
<reference evidence="2" key="1">
    <citation type="submission" date="2020-08" db="EMBL/GenBank/DDBJ databases">
        <title>Winogradskyella ouciana sp. nov., isolated from the hadal seawater of the Mariana Trench.</title>
        <authorList>
            <person name="He X."/>
        </authorList>
    </citation>
    <scope>NUCLEOTIDE SEQUENCE [LARGE SCALE GENOMIC DNA]</scope>
    <source>
        <strain evidence="2">KCTC 52348</strain>
    </source>
</reference>
<dbReference type="AlphaFoldDB" id="A0A842IVV8"/>
<keyword evidence="1" id="KW-0812">Transmembrane</keyword>
<accession>A0A842IVV8</accession>
<evidence type="ECO:0000256" key="1">
    <source>
        <dbReference type="SAM" id="Phobius"/>
    </source>
</evidence>
<keyword evidence="3" id="KW-1185">Reference proteome</keyword>
<keyword evidence="1" id="KW-1133">Transmembrane helix</keyword>
<dbReference type="Proteomes" id="UP000533900">
    <property type="component" value="Unassembled WGS sequence"/>
</dbReference>
<keyword evidence="1" id="KW-0472">Membrane</keyword>
<evidence type="ECO:0000313" key="2">
    <source>
        <dbReference type="EMBL" id="MBC2846084.1"/>
    </source>
</evidence>
<protein>
    <submittedName>
        <fullName evidence="2">Uncharacterized protein</fullName>
    </submittedName>
</protein>
<comment type="caution">
    <text evidence="2">The sequence shown here is derived from an EMBL/GenBank/DDBJ whole genome shotgun (WGS) entry which is preliminary data.</text>
</comment>
<dbReference type="EMBL" id="JACLCP010000004">
    <property type="protein sequence ID" value="MBC2846084.1"/>
    <property type="molecule type" value="Genomic_DNA"/>
</dbReference>
<feature type="transmembrane region" description="Helical" evidence="1">
    <location>
        <begin position="57"/>
        <end position="75"/>
    </location>
</feature>
<feature type="transmembrane region" description="Helical" evidence="1">
    <location>
        <begin position="107"/>
        <end position="127"/>
    </location>
</feature>